<accession>A0A1F5FGK2</accession>
<dbReference type="CDD" id="cd03110">
    <property type="entry name" value="SIMIBI_bact_arch"/>
    <property type="match status" value="1"/>
</dbReference>
<dbReference type="PANTHER" id="PTHR43534">
    <property type="entry name" value="MIND SUPERFAMILY P-LOOP ATPASE CONTAINING AN INSERTED FERREDOXIN DOMAIN"/>
    <property type="match status" value="1"/>
</dbReference>
<dbReference type="SUPFAM" id="SSF52540">
    <property type="entry name" value="P-loop containing nucleoside triphosphate hydrolases"/>
    <property type="match status" value="1"/>
</dbReference>
<dbReference type="EMBL" id="MFAF01000025">
    <property type="protein sequence ID" value="OGD78789.1"/>
    <property type="molecule type" value="Genomic_DNA"/>
</dbReference>
<name>A0A1F5FGK2_9BACT</name>
<sequence>MPVKELVVISGKGGTGKTSLAASLVELAREDGPVVAVDADVDASNLALILDAEPGEVNDFVGGELAFVTPELCTGCGECVAACRFAAVSMTDGKALVDPLACEGCRVCRAVCPAGAVTMRHSVTGSWRVDEGEGFHLIHAELGIARDNSGKLVSRVRREARDVAERTGAKLIIIDGPPGIGCPVHAAITGTDLALIVTEPSPSGMHDLERALDTCAHFDRPAVVVVNKADLAPALTEETADLCRRRGAFLLGLLPFDRRVPGLLARGLSLVHLDTFRGLLVELWETLRGRLNG</sequence>
<dbReference type="PROSITE" id="PS00198">
    <property type="entry name" value="4FE4S_FER_1"/>
    <property type="match status" value="1"/>
</dbReference>
<dbReference type="Proteomes" id="UP000177187">
    <property type="component" value="Unassembled WGS sequence"/>
</dbReference>
<dbReference type="PANTHER" id="PTHR43534:SF1">
    <property type="entry name" value="4FE-4S CLUSTER CONTAINING PARA FAMILY ATPASE PROTEIN"/>
    <property type="match status" value="1"/>
</dbReference>
<keyword evidence="3" id="KW-0411">Iron-sulfur</keyword>
<dbReference type="GO" id="GO:0051536">
    <property type="term" value="F:iron-sulfur cluster binding"/>
    <property type="evidence" value="ECO:0007669"/>
    <property type="project" value="UniProtKB-KW"/>
</dbReference>
<dbReference type="InterPro" id="IPR017896">
    <property type="entry name" value="4Fe4S_Fe-S-bd"/>
</dbReference>
<dbReference type="SUPFAM" id="SSF54862">
    <property type="entry name" value="4Fe-4S ferredoxins"/>
    <property type="match status" value="1"/>
</dbReference>
<keyword evidence="1" id="KW-0479">Metal-binding</keyword>
<keyword evidence="2" id="KW-0408">Iron</keyword>
<evidence type="ECO:0000256" key="3">
    <source>
        <dbReference type="ARBA" id="ARBA00023014"/>
    </source>
</evidence>
<evidence type="ECO:0000313" key="5">
    <source>
        <dbReference type="EMBL" id="OGD78789.1"/>
    </source>
</evidence>
<evidence type="ECO:0000313" key="6">
    <source>
        <dbReference type="Proteomes" id="UP000177187"/>
    </source>
</evidence>
<dbReference type="Gene3D" id="3.40.50.300">
    <property type="entry name" value="P-loop containing nucleotide triphosphate hydrolases"/>
    <property type="match status" value="1"/>
</dbReference>
<dbReference type="STRING" id="1817816.A2Y64_07850"/>
<dbReference type="AlphaFoldDB" id="A0A1F5FGK2"/>
<evidence type="ECO:0000256" key="2">
    <source>
        <dbReference type="ARBA" id="ARBA00023004"/>
    </source>
</evidence>
<organism evidence="5 6">
    <name type="scientific">Candidatus Coatesbacteria bacterium RBG_13_66_14</name>
    <dbReference type="NCBI Taxonomy" id="1817816"/>
    <lineage>
        <taxon>Bacteria</taxon>
        <taxon>Candidatus Coatesiibacteriota</taxon>
    </lineage>
</organism>
<dbReference type="Pfam" id="PF01656">
    <property type="entry name" value="CbiA"/>
    <property type="match status" value="1"/>
</dbReference>
<protein>
    <recommendedName>
        <fullName evidence="4">4Fe-4S ferredoxin-type domain-containing protein</fullName>
    </recommendedName>
</protein>
<comment type="caution">
    <text evidence="5">The sequence shown here is derived from an EMBL/GenBank/DDBJ whole genome shotgun (WGS) entry which is preliminary data.</text>
</comment>
<dbReference type="Pfam" id="PF00037">
    <property type="entry name" value="Fer4"/>
    <property type="match status" value="1"/>
</dbReference>
<feature type="domain" description="4Fe-4S ferredoxin-type" evidence="4">
    <location>
        <begin position="93"/>
        <end position="122"/>
    </location>
</feature>
<proteinExistence type="predicted"/>
<feature type="domain" description="4Fe-4S ferredoxin-type" evidence="4">
    <location>
        <begin position="64"/>
        <end position="92"/>
    </location>
</feature>
<gene>
    <name evidence="5" type="ORF">A2Y64_07850</name>
</gene>
<dbReference type="PROSITE" id="PS51379">
    <property type="entry name" value="4FE4S_FER_2"/>
    <property type="match status" value="2"/>
</dbReference>
<dbReference type="GO" id="GO:0046872">
    <property type="term" value="F:metal ion binding"/>
    <property type="evidence" value="ECO:0007669"/>
    <property type="project" value="UniProtKB-KW"/>
</dbReference>
<evidence type="ECO:0000256" key="1">
    <source>
        <dbReference type="ARBA" id="ARBA00022723"/>
    </source>
</evidence>
<dbReference type="InterPro" id="IPR017900">
    <property type="entry name" value="4Fe4S_Fe_S_CS"/>
</dbReference>
<dbReference type="InterPro" id="IPR002586">
    <property type="entry name" value="CobQ/CobB/MinD/ParA_Nub-bd_dom"/>
</dbReference>
<reference evidence="5 6" key="1">
    <citation type="journal article" date="2016" name="Nat. Commun.">
        <title>Thousands of microbial genomes shed light on interconnected biogeochemical processes in an aquifer system.</title>
        <authorList>
            <person name="Anantharaman K."/>
            <person name="Brown C.T."/>
            <person name="Hug L.A."/>
            <person name="Sharon I."/>
            <person name="Castelle C.J."/>
            <person name="Probst A.J."/>
            <person name="Thomas B.C."/>
            <person name="Singh A."/>
            <person name="Wilkins M.J."/>
            <person name="Karaoz U."/>
            <person name="Brodie E.L."/>
            <person name="Williams K.H."/>
            <person name="Hubbard S.S."/>
            <person name="Banfield J.F."/>
        </authorList>
    </citation>
    <scope>NUCLEOTIDE SEQUENCE [LARGE SCALE GENOMIC DNA]</scope>
</reference>
<evidence type="ECO:0000259" key="4">
    <source>
        <dbReference type="PROSITE" id="PS51379"/>
    </source>
</evidence>
<dbReference type="InterPro" id="IPR027417">
    <property type="entry name" value="P-loop_NTPase"/>
</dbReference>
<dbReference type="Gene3D" id="3.30.70.20">
    <property type="match status" value="1"/>
</dbReference>